<dbReference type="EMBL" id="BDIP01000960">
    <property type="protein sequence ID" value="GCA62587.1"/>
    <property type="molecule type" value="Genomic_DNA"/>
</dbReference>
<protein>
    <submittedName>
        <fullName evidence="1">Uncharacterized protein</fullName>
    </submittedName>
</protein>
<gene>
    <name evidence="1" type="ORF">KIPB_004476</name>
</gene>
<name>A0A391NKU4_9EUKA</name>
<proteinExistence type="predicted"/>
<sequence length="34" mass="3659">MTTSGTLYTGPKGSNTQDIFDVLSRSAARTGRRL</sequence>
<keyword evidence="2" id="KW-1185">Reference proteome</keyword>
<organism evidence="1 2">
    <name type="scientific">Kipferlia bialata</name>
    <dbReference type="NCBI Taxonomy" id="797122"/>
    <lineage>
        <taxon>Eukaryota</taxon>
        <taxon>Metamonada</taxon>
        <taxon>Carpediemonas-like organisms</taxon>
        <taxon>Kipferlia</taxon>
    </lineage>
</organism>
<dbReference type="AlphaFoldDB" id="A0A391NKU4"/>
<comment type="caution">
    <text evidence="1">The sequence shown here is derived from an EMBL/GenBank/DDBJ whole genome shotgun (WGS) entry which is preliminary data.</text>
</comment>
<dbReference type="Proteomes" id="UP000265618">
    <property type="component" value="Unassembled WGS sequence"/>
</dbReference>
<reference evidence="1 2" key="1">
    <citation type="journal article" date="2018" name="PLoS ONE">
        <title>The draft genome of Kipferlia bialata reveals reductive genome evolution in fornicate parasites.</title>
        <authorList>
            <person name="Tanifuji G."/>
            <person name="Takabayashi S."/>
            <person name="Kume K."/>
            <person name="Takagi M."/>
            <person name="Nakayama T."/>
            <person name="Kamikawa R."/>
            <person name="Inagaki Y."/>
            <person name="Hashimoto T."/>
        </authorList>
    </citation>
    <scope>NUCLEOTIDE SEQUENCE [LARGE SCALE GENOMIC DNA]</scope>
    <source>
        <strain evidence="1">NY0173</strain>
    </source>
</reference>
<evidence type="ECO:0000313" key="1">
    <source>
        <dbReference type="EMBL" id="GCA62587.1"/>
    </source>
</evidence>
<accession>A0A391NKU4</accession>
<evidence type="ECO:0000313" key="2">
    <source>
        <dbReference type="Proteomes" id="UP000265618"/>
    </source>
</evidence>
<feature type="non-terminal residue" evidence="1">
    <location>
        <position position="34"/>
    </location>
</feature>